<reference evidence="1 2" key="1">
    <citation type="submission" date="2019-05" db="EMBL/GenBank/DDBJ databases">
        <title>Mikania micrantha, genome provides insights into the molecular mechanism of rapid growth.</title>
        <authorList>
            <person name="Liu B."/>
        </authorList>
    </citation>
    <scope>NUCLEOTIDE SEQUENCE [LARGE SCALE GENOMIC DNA]</scope>
    <source>
        <strain evidence="1">NLD-2019</strain>
        <tissue evidence="1">Leaf</tissue>
    </source>
</reference>
<accession>A0A5N6M6C8</accession>
<dbReference type="EMBL" id="SZYD01000017">
    <property type="protein sequence ID" value="KAD3069312.1"/>
    <property type="molecule type" value="Genomic_DNA"/>
</dbReference>
<protein>
    <submittedName>
        <fullName evidence="1">Uncharacterized protein</fullName>
    </submittedName>
</protein>
<name>A0A5N6M6C8_9ASTR</name>
<keyword evidence="2" id="KW-1185">Reference proteome</keyword>
<organism evidence="1 2">
    <name type="scientific">Mikania micrantha</name>
    <name type="common">bitter vine</name>
    <dbReference type="NCBI Taxonomy" id="192012"/>
    <lineage>
        <taxon>Eukaryota</taxon>
        <taxon>Viridiplantae</taxon>
        <taxon>Streptophyta</taxon>
        <taxon>Embryophyta</taxon>
        <taxon>Tracheophyta</taxon>
        <taxon>Spermatophyta</taxon>
        <taxon>Magnoliopsida</taxon>
        <taxon>eudicotyledons</taxon>
        <taxon>Gunneridae</taxon>
        <taxon>Pentapetalae</taxon>
        <taxon>asterids</taxon>
        <taxon>campanulids</taxon>
        <taxon>Asterales</taxon>
        <taxon>Asteraceae</taxon>
        <taxon>Asteroideae</taxon>
        <taxon>Heliantheae alliance</taxon>
        <taxon>Eupatorieae</taxon>
        <taxon>Mikania</taxon>
    </lineage>
</organism>
<sequence length="124" mass="14307">MIEAAVREADDEELPPDIEFSLCGQHFEMSIERFAVHLGIYYEPETVRDDFTQAPTQGEEGVMRAWWSQVSDTPFTRPQVKGANEPSWIIVWIWWKPDNKIKPLIHYDITCAMAHVECLDGANL</sequence>
<proteinExistence type="predicted"/>
<gene>
    <name evidence="1" type="ORF">E3N88_37192</name>
</gene>
<comment type="caution">
    <text evidence="1">The sequence shown here is derived from an EMBL/GenBank/DDBJ whole genome shotgun (WGS) entry which is preliminary data.</text>
</comment>
<dbReference type="AlphaFoldDB" id="A0A5N6M6C8"/>
<dbReference type="Proteomes" id="UP000326396">
    <property type="component" value="Linkage Group LG7"/>
</dbReference>
<evidence type="ECO:0000313" key="2">
    <source>
        <dbReference type="Proteomes" id="UP000326396"/>
    </source>
</evidence>
<evidence type="ECO:0000313" key="1">
    <source>
        <dbReference type="EMBL" id="KAD3069312.1"/>
    </source>
</evidence>